<proteinExistence type="predicted"/>
<reference evidence="1 2" key="1">
    <citation type="journal article" date="2022" name="Plant J.">
        <title>Chromosome-level genome of Camellia lanceoleosa provides a valuable resource for understanding genome evolution and self-incompatibility.</title>
        <authorList>
            <person name="Gong W."/>
            <person name="Xiao S."/>
            <person name="Wang L."/>
            <person name="Liao Z."/>
            <person name="Chang Y."/>
            <person name="Mo W."/>
            <person name="Hu G."/>
            <person name="Li W."/>
            <person name="Zhao G."/>
            <person name="Zhu H."/>
            <person name="Hu X."/>
            <person name="Ji K."/>
            <person name="Xiang X."/>
            <person name="Song Q."/>
            <person name="Yuan D."/>
            <person name="Jin S."/>
            <person name="Zhang L."/>
        </authorList>
    </citation>
    <scope>NUCLEOTIDE SEQUENCE [LARGE SCALE GENOMIC DNA]</scope>
    <source>
        <strain evidence="1">SQ_2022a</strain>
    </source>
</reference>
<protein>
    <submittedName>
        <fullName evidence="1">Uncharacterized protein</fullName>
    </submittedName>
</protein>
<keyword evidence="2" id="KW-1185">Reference proteome</keyword>
<name>A0ACC0HMC5_9ERIC</name>
<evidence type="ECO:0000313" key="2">
    <source>
        <dbReference type="Proteomes" id="UP001060215"/>
    </source>
</evidence>
<gene>
    <name evidence="1" type="ORF">LOK49_LG05G03479</name>
</gene>
<sequence>MTSMGYRNQSVKRGFYGFVRRLGQRGCGSSKGNQKNVVVRAAAKVLSKPLSEKSQYICDEGRLKEAQETLQLGKRLVIETKGQDDAIIQQLILLEEGNKESVGKGYGRFVSSGILLGSDGSFN</sequence>
<comment type="caution">
    <text evidence="1">The sequence shown here is derived from an EMBL/GenBank/DDBJ whole genome shotgun (WGS) entry which is preliminary data.</text>
</comment>
<dbReference type="EMBL" id="CM045761">
    <property type="protein sequence ID" value="KAI8014732.1"/>
    <property type="molecule type" value="Genomic_DNA"/>
</dbReference>
<dbReference type="Proteomes" id="UP001060215">
    <property type="component" value="Chromosome 4"/>
</dbReference>
<organism evidence="1 2">
    <name type="scientific">Camellia lanceoleosa</name>
    <dbReference type="NCBI Taxonomy" id="1840588"/>
    <lineage>
        <taxon>Eukaryota</taxon>
        <taxon>Viridiplantae</taxon>
        <taxon>Streptophyta</taxon>
        <taxon>Embryophyta</taxon>
        <taxon>Tracheophyta</taxon>
        <taxon>Spermatophyta</taxon>
        <taxon>Magnoliopsida</taxon>
        <taxon>eudicotyledons</taxon>
        <taxon>Gunneridae</taxon>
        <taxon>Pentapetalae</taxon>
        <taxon>asterids</taxon>
        <taxon>Ericales</taxon>
        <taxon>Theaceae</taxon>
        <taxon>Camellia</taxon>
    </lineage>
</organism>
<accession>A0ACC0HMC5</accession>
<evidence type="ECO:0000313" key="1">
    <source>
        <dbReference type="EMBL" id="KAI8014732.1"/>
    </source>
</evidence>